<dbReference type="GO" id="GO:0008157">
    <property type="term" value="F:protein phosphatase 1 binding"/>
    <property type="evidence" value="ECO:0007669"/>
    <property type="project" value="TreeGrafter"/>
</dbReference>
<dbReference type="AlphaFoldDB" id="A0A8H7M3J4"/>
<evidence type="ECO:0000259" key="2">
    <source>
        <dbReference type="PROSITE" id="PS51159"/>
    </source>
</evidence>
<dbReference type="EMBL" id="JACYCF010000012">
    <property type="protein sequence ID" value="KAF8753857.1"/>
    <property type="molecule type" value="Genomic_DNA"/>
</dbReference>
<dbReference type="GO" id="GO:2001069">
    <property type="term" value="F:glycogen binding"/>
    <property type="evidence" value="ECO:0007669"/>
    <property type="project" value="TreeGrafter"/>
</dbReference>
<dbReference type="InterPro" id="IPR050782">
    <property type="entry name" value="PP1_regulatory_subunit_3"/>
</dbReference>
<dbReference type="Gene3D" id="2.60.40.2440">
    <property type="entry name" value="Carbohydrate binding type-21 domain"/>
    <property type="match status" value="1"/>
</dbReference>
<feature type="compositionally biased region" description="Polar residues" evidence="1">
    <location>
        <begin position="530"/>
        <end position="543"/>
    </location>
</feature>
<feature type="compositionally biased region" description="Polar residues" evidence="1">
    <location>
        <begin position="578"/>
        <end position="600"/>
    </location>
</feature>
<feature type="compositionally biased region" description="Basic and acidic residues" evidence="1">
    <location>
        <begin position="51"/>
        <end position="60"/>
    </location>
</feature>
<feature type="compositionally biased region" description="Low complexity" evidence="1">
    <location>
        <begin position="511"/>
        <end position="527"/>
    </location>
</feature>
<feature type="region of interest" description="Disordered" evidence="1">
    <location>
        <begin position="500"/>
        <end position="544"/>
    </location>
</feature>
<dbReference type="PANTHER" id="PTHR12307:SF36">
    <property type="entry name" value="GLYCOGEN-BINDING SUBUNIT 76A"/>
    <property type="match status" value="1"/>
</dbReference>
<feature type="domain" description="CBM21" evidence="2">
    <location>
        <begin position="355"/>
        <end position="494"/>
    </location>
</feature>
<name>A0A8H7M3J4_9AGAM</name>
<protein>
    <submittedName>
        <fullName evidence="3">Carbohydrate/starch-binding module (Family 21)</fullName>
    </submittedName>
</protein>
<evidence type="ECO:0000313" key="3">
    <source>
        <dbReference type="EMBL" id="KAF8753857.1"/>
    </source>
</evidence>
<feature type="compositionally biased region" description="Polar residues" evidence="1">
    <location>
        <begin position="629"/>
        <end position="640"/>
    </location>
</feature>
<dbReference type="InterPro" id="IPR005036">
    <property type="entry name" value="CBM21_dom"/>
</dbReference>
<feature type="compositionally biased region" description="Low complexity" evidence="1">
    <location>
        <begin position="612"/>
        <end position="627"/>
    </location>
</feature>
<dbReference type="GO" id="GO:0000164">
    <property type="term" value="C:protein phosphatase type 1 complex"/>
    <property type="evidence" value="ECO:0007669"/>
    <property type="project" value="TreeGrafter"/>
</dbReference>
<organism evidence="3 4">
    <name type="scientific">Rhizoctonia solani</name>
    <dbReference type="NCBI Taxonomy" id="456999"/>
    <lineage>
        <taxon>Eukaryota</taxon>
        <taxon>Fungi</taxon>
        <taxon>Dikarya</taxon>
        <taxon>Basidiomycota</taxon>
        <taxon>Agaricomycotina</taxon>
        <taxon>Agaricomycetes</taxon>
        <taxon>Cantharellales</taxon>
        <taxon>Ceratobasidiaceae</taxon>
        <taxon>Rhizoctonia</taxon>
    </lineage>
</organism>
<feature type="region of interest" description="Disordered" evidence="1">
    <location>
        <begin position="34"/>
        <end position="76"/>
    </location>
</feature>
<dbReference type="Pfam" id="PF03370">
    <property type="entry name" value="CBM_21"/>
    <property type="match status" value="1"/>
</dbReference>
<feature type="compositionally biased region" description="Basic and acidic residues" evidence="1">
    <location>
        <begin position="500"/>
        <end position="510"/>
    </location>
</feature>
<dbReference type="InterPro" id="IPR038175">
    <property type="entry name" value="CBM21_dom_sf"/>
</dbReference>
<reference evidence="3" key="1">
    <citation type="submission" date="2020-09" db="EMBL/GenBank/DDBJ databases">
        <title>Comparative genome analyses of four rice-infecting Rhizoctonia solani isolates reveal extensive enrichment of homogalacturonan modification genes.</title>
        <authorList>
            <person name="Lee D.-Y."/>
            <person name="Jeon J."/>
            <person name="Kim K.-T."/>
            <person name="Cheong K."/>
            <person name="Song H."/>
            <person name="Choi G."/>
            <person name="Ko J."/>
            <person name="Opiyo S.O."/>
            <person name="Zuo S."/>
            <person name="Madhav S."/>
            <person name="Lee Y.-H."/>
            <person name="Wang G.-L."/>
        </authorList>
    </citation>
    <scope>NUCLEOTIDE SEQUENCE</scope>
    <source>
        <strain evidence="3">AG1-IA B2</strain>
    </source>
</reference>
<comment type="caution">
    <text evidence="3">The sequence shown here is derived from an EMBL/GenBank/DDBJ whole genome shotgun (WGS) entry which is preliminary data.</text>
</comment>
<dbReference type="Proteomes" id="UP000614334">
    <property type="component" value="Unassembled WGS sequence"/>
</dbReference>
<feature type="region of interest" description="Disordered" evidence="1">
    <location>
        <begin position="185"/>
        <end position="214"/>
    </location>
</feature>
<dbReference type="PROSITE" id="PS51159">
    <property type="entry name" value="CBM21"/>
    <property type="match status" value="1"/>
</dbReference>
<evidence type="ECO:0000256" key="1">
    <source>
        <dbReference type="SAM" id="MobiDB-lite"/>
    </source>
</evidence>
<dbReference type="PANTHER" id="PTHR12307">
    <property type="entry name" value="PROTEIN PHOSPHATASE 1 REGULATORY SUBUNIT"/>
    <property type="match status" value="1"/>
</dbReference>
<feature type="compositionally biased region" description="Low complexity" evidence="1">
    <location>
        <begin position="205"/>
        <end position="214"/>
    </location>
</feature>
<proteinExistence type="predicted"/>
<sequence>MRYKGGASHAGGMDGINVKIRQGVAAGGTRLGFSFPEKQSPPIGFDLEAQTSRDDGHRDVAQAPTPPPFLDGSSFDAGSSAFSPLAVPRRASSASVSASVPAPAPAPITPPAPRVRKAAFQLGGSSEEEEDECPLVREVNQRARQSKLDDEHFARRSVPGRISLAPETHIPLPPLTIPDRDPTPVARCASSPSLAHPPKPTAIPSSASSTNSFNSGASTPIYLKNGRQLKPSLKSRVSLSLSTSDVASMLAHAKSAPLPHASTFPLARGSNRSCSLTSALVRSKSLPETLLWCRLASTKRTARSELNLRMRPQSSFPFPNMSPRGSSNNLQGFSAALMAKTKLKIAVSRSAPLQPTPHTDAHVHLAAIRLLGTRLSGSVLVKNVSFNKRVSVRYTFDSWETTSEVSAAWSSPNALADLPKGEVKPFGEEETDLDIARGIMVPVPTGYDRFTFNVKLDDVAPYLSARSLLIAVKFEAFGVGEWWDNCGGRNYRFEFDHVPRKDKEPKKEESTPTASTTPTPAPTSKPTGRPRSNTSPAPLNSDATVADPASASLLSAKLSVALQSDSFPSDETIKDDSTPTPRATTQHKPLTPPDSASSSPREPPAQLPAVKSQSQPQPQTQVSLPSPEDSPSSGRRQSSPLPSPSAVEAPAHSTTNVKDQSYADFIAKYCFAGAAPASAPPSRPTPALPMAVLLLLHPTTIIITQAIHPLEATPHPRLPLAPNRTLAGLLAHLGPASDSTMVLPFRAQISKSDI</sequence>
<gene>
    <name evidence="3" type="ORF">RHS01_06675</name>
</gene>
<evidence type="ECO:0000313" key="4">
    <source>
        <dbReference type="Proteomes" id="UP000614334"/>
    </source>
</evidence>
<accession>A0A8H7M3J4</accession>
<feature type="region of interest" description="Disordered" evidence="1">
    <location>
        <begin position="566"/>
        <end position="655"/>
    </location>
</feature>
<dbReference type="GO" id="GO:0005979">
    <property type="term" value="P:regulation of glycogen biosynthetic process"/>
    <property type="evidence" value="ECO:0007669"/>
    <property type="project" value="TreeGrafter"/>
</dbReference>